<dbReference type="AlphaFoldDB" id="A0A0V0XA95"/>
<proteinExistence type="predicted"/>
<reference evidence="1 2" key="1">
    <citation type="submission" date="2015-01" db="EMBL/GenBank/DDBJ databases">
        <title>Evolution of Trichinella species and genotypes.</title>
        <authorList>
            <person name="Korhonen P.K."/>
            <person name="Edoardo P."/>
            <person name="Giuseppe L.R."/>
            <person name="Gasser R.B."/>
        </authorList>
    </citation>
    <scope>NUCLEOTIDE SEQUENCE [LARGE SCALE GENOMIC DNA]</scope>
    <source>
        <strain evidence="1">ISS141</strain>
    </source>
</reference>
<protein>
    <submittedName>
        <fullName evidence="1">Uncharacterized protein</fullName>
    </submittedName>
</protein>
<dbReference type="EMBL" id="JYDU01000701">
    <property type="protein sequence ID" value="KRX84547.1"/>
    <property type="molecule type" value="Genomic_DNA"/>
</dbReference>
<comment type="caution">
    <text evidence="1">The sequence shown here is derived from an EMBL/GenBank/DDBJ whole genome shotgun (WGS) entry which is preliminary data.</text>
</comment>
<organism evidence="1 2">
    <name type="scientific">Trichinella pseudospiralis</name>
    <name type="common">Parasitic roundworm</name>
    <dbReference type="NCBI Taxonomy" id="6337"/>
    <lineage>
        <taxon>Eukaryota</taxon>
        <taxon>Metazoa</taxon>
        <taxon>Ecdysozoa</taxon>
        <taxon>Nematoda</taxon>
        <taxon>Enoplea</taxon>
        <taxon>Dorylaimia</taxon>
        <taxon>Trichinellida</taxon>
        <taxon>Trichinellidae</taxon>
        <taxon>Trichinella</taxon>
    </lineage>
</organism>
<evidence type="ECO:0000313" key="1">
    <source>
        <dbReference type="EMBL" id="KRX84547.1"/>
    </source>
</evidence>
<evidence type="ECO:0000313" key="2">
    <source>
        <dbReference type="Proteomes" id="UP000054815"/>
    </source>
</evidence>
<accession>A0A0V0XA95</accession>
<name>A0A0V0XA95_TRIPS</name>
<dbReference type="Proteomes" id="UP000054815">
    <property type="component" value="Unassembled WGS sequence"/>
</dbReference>
<gene>
    <name evidence="1" type="ORF">T4E_4346</name>
</gene>
<sequence>MSDLPHACLTIPSSPCYLIFTNGIVTNNERVAFLYCVCDYKSKGFTLAVVLN</sequence>